<dbReference type="SUPFAM" id="SSF55874">
    <property type="entry name" value="ATPase domain of HSP90 chaperone/DNA topoisomerase II/histidine kinase"/>
    <property type="match status" value="1"/>
</dbReference>
<dbReference type="InterPro" id="IPR000700">
    <property type="entry name" value="PAS-assoc_C"/>
</dbReference>
<dbReference type="InterPro" id="IPR013656">
    <property type="entry name" value="PAS_4"/>
</dbReference>
<dbReference type="InterPro" id="IPR005467">
    <property type="entry name" value="His_kinase_dom"/>
</dbReference>
<dbReference type="InterPro" id="IPR000014">
    <property type="entry name" value="PAS"/>
</dbReference>
<dbReference type="EMBL" id="JASBRG010000007">
    <property type="protein sequence ID" value="MDI3321817.1"/>
    <property type="molecule type" value="Genomic_DNA"/>
</dbReference>
<feature type="domain" description="PAS" evidence="8">
    <location>
        <begin position="295"/>
        <end position="339"/>
    </location>
</feature>
<feature type="domain" description="Histidine kinase" evidence="7">
    <location>
        <begin position="548"/>
        <end position="772"/>
    </location>
</feature>
<dbReference type="Pfam" id="PF00512">
    <property type="entry name" value="HisKA"/>
    <property type="match status" value="1"/>
</dbReference>
<dbReference type="EC" id="2.7.13.3" evidence="2"/>
<dbReference type="CDD" id="cd00130">
    <property type="entry name" value="PAS"/>
    <property type="match status" value="2"/>
</dbReference>
<proteinExistence type="predicted"/>
<feature type="domain" description="PAS" evidence="8">
    <location>
        <begin position="394"/>
        <end position="438"/>
    </location>
</feature>
<dbReference type="RefSeq" id="WP_282335924.1">
    <property type="nucleotide sequence ID" value="NZ_JASBRG010000007.1"/>
</dbReference>
<evidence type="ECO:0000259" key="9">
    <source>
        <dbReference type="PROSITE" id="PS50113"/>
    </source>
</evidence>
<dbReference type="InterPro" id="IPR052162">
    <property type="entry name" value="Sensor_kinase/Photoreceptor"/>
</dbReference>
<dbReference type="CDD" id="cd00082">
    <property type="entry name" value="HisKA"/>
    <property type="match status" value="1"/>
</dbReference>
<dbReference type="Gene3D" id="3.30.450.20">
    <property type="entry name" value="PAS domain"/>
    <property type="match status" value="4"/>
</dbReference>
<evidence type="ECO:0000256" key="2">
    <source>
        <dbReference type="ARBA" id="ARBA00012438"/>
    </source>
</evidence>
<dbReference type="PRINTS" id="PR00344">
    <property type="entry name" value="BCTRLSENSOR"/>
</dbReference>
<dbReference type="NCBIfam" id="TIGR00229">
    <property type="entry name" value="sensory_box"/>
    <property type="match status" value="2"/>
</dbReference>
<dbReference type="InterPro" id="IPR035965">
    <property type="entry name" value="PAS-like_dom_sf"/>
</dbReference>
<evidence type="ECO:0000313" key="10">
    <source>
        <dbReference type="EMBL" id="MDI3321817.1"/>
    </source>
</evidence>
<organism evidence="10 11">
    <name type="scientific">Pinibacter soli</name>
    <dbReference type="NCBI Taxonomy" id="3044211"/>
    <lineage>
        <taxon>Bacteria</taxon>
        <taxon>Pseudomonadati</taxon>
        <taxon>Bacteroidota</taxon>
        <taxon>Chitinophagia</taxon>
        <taxon>Chitinophagales</taxon>
        <taxon>Chitinophagaceae</taxon>
        <taxon>Pinibacter</taxon>
    </lineage>
</organism>
<dbReference type="Gene3D" id="3.30.565.10">
    <property type="entry name" value="Histidine kinase-like ATPase, C-terminal domain"/>
    <property type="match status" value="1"/>
</dbReference>
<dbReference type="InterPro" id="IPR036097">
    <property type="entry name" value="HisK_dim/P_sf"/>
</dbReference>
<evidence type="ECO:0000313" key="11">
    <source>
        <dbReference type="Proteomes" id="UP001226434"/>
    </source>
</evidence>
<dbReference type="Pfam" id="PF02518">
    <property type="entry name" value="HATPase_c"/>
    <property type="match status" value="1"/>
</dbReference>
<dbReference type="PROSITE" id="PS50112">
    <property type="entry name" value="PAS"/>
    <property type="match status" value="2"/>
</dbReference>
<dbReference type="SUPFAM" id="SSF47384">
    <property type="entry name" value="Homodimeric domain of signal transducing histidine kinase"/>
    <property type="match status" value="1"/>
</dbReference>
<dbReference type="InterPro" id="IPR001610">
    <property type="entry name" value="PAC"/>
</dbReference>
<keyword evidence="4" id="KW-0808">Transferase</keyword>
<dbReference type="InterPro" id="IPR003594">
    <property type="entry name" value="HATPase_dom"/>
</dbReference>
<dbReference type="Gene3D" id="1.10.287.130">
    <property type="match status" value="1"/>
</dbReference>
<feature type="coiled-coil region" evidence="6">
    <location>
        <begin position="514"/>
        <end position="545"/>
    </location>
</feature>
<evidence type="ECO:0000256" key="5">
    <source>
        <dbReference type="ARBA" id="ARBA00022777"/>
    </source>
</evidence>
<feature type="domain" description="PAC" evidence="9">
    <location>
        <begin position="341"/>
        <end position="393"/>
    </location>
</feature>
<protein>
    <recommendedName>
        <fullName evidence="2">histidine kinase</fullName>
        <ecNumber evidence="2">2.7.13.3</ecNumber>
    </recommendedName>
</protein>
<evidence type="ECO:0000256" key="1">
    <source>
        <dbReference type="ARBA" id="ARBA00000085"/>
    </source>
</evidence>
<dbReference type="SUPFAM" id="SSF55785">
    <property type="entry name" value="PYP-like sensor domain (PAS domain)"/>
    <property type="match status" value="4"/>
</dbReference>
<dbReference type="InterPro" id="IPR003661">
    <property type="entry name" value="HisK_dim/P_dom"/>
</dbReference>
<dbReference type="PROSITE" id="PS50109">
    <property type="entry name" value="HIS_KIN"/>
    <property type="match status" value="1"/>
</dbReference>
<evidence type="ECO:0000256" key="6">
    <source>
        <dbReference type="SAM" id="Coils"/>
    </source>
</evidence>
<comment type="caution">
    <text evidence="10">The sequence shown here is derived from an EMBL/GenBank/DDBJ whole genome shotgun (WGS) entry which is preliminary data.</text>
</comment>
<keyword evidence="5" id="KW-0418">Kinase</keyword>
<dbReference type="SMART" id="SM00086">
    <property type="entry name" value="PAC"/>
    <property type="match status" value="3"/>
</dbReference>
<dbReference type="SMART" id="SM00091">
    <property type="entry name" value="PAS"/>
    <property type="match status" value="4"/>
</dbReference>
<evidence type="ECO:0000256" key="3">
    <source>
        <dbReference type="ARBA" id="ARBA00022553"/>
    </source>
</evidence>
<dbReference type="SMART" id="SM00388">
    <property type="entry name" value="HisKA"/>
    <property type="match status" value="1"/>
</dbReference>
<dbReference type="Pfam" id="PF08447">
    <property type="entry name" value="PAS_3"/>
    <property type="match status" value="2"/>
</dbReference>
<keyword evidence="3" id="KW-0597">Phosphoprotein</keyword>
<keyword evidence="11" id="KW-1185">Reference proteome</keyword>
<dbReference type="InterPro" id="IPR036890">
    <property type="entry name" value="HATPase_C_sf"/>
</dbReference>
<keyword evidence="6" id="KW-0175">Coiled coil</keyword>
<dbReference type="Pfam" id="PF08448">
    <property type="entry name" value="PAS_4"/>
    <property type="match status" value="2"/>
</dbReference>
<name>A0ABT6RGX2_9BACT</name>
<dbReference type="PANTHER" id="PTHR43304:SF1">
    <property type="entry name" value="PAC DOMAIN-CONTAINING PROTEIN"/>
    <property type="match status" value="1"/>
</dbReference>
<dbReference type="Proteomes" id="UP001226434">
    <property type="component" value="Unassembled WGS sequence"/>
</dbReference>
<evidence type="ECO:0000259" key="7">
    <source>
        <dbReference type="PROSITE" id="PS50109"/>
    </source>
</evidence>
<dbReference type="InterPro" id="IPR004358">
    <property type="entry name" value="Sig_transdc_His_kin-like_C"/>
</dbReference>
<dbReference type="Gene3D" id="2.10.70.100">
    <property type="match status" value="1"/>
</dbReference>
<comment type="catalytic activity">
    <reaction evidence="1">
        <text>ATP + protein L-histidine = ADP + protein N-phospho-L-histidine.</text>
        <dbReference type="EC" id="2.7.13.3"/>
    </reaction>
</comment>
<feature type="domain" description="PAC" evidence="9">
    <location>
        <begin position="467"/>
        <end position="519"/>
    </location>
</feature>
<dbReference type="PROSITE" id="PS50113">
    <property type="entry name" value="PAC"/>
    <property type="match status" value="3"/>
</dbReference>
<accession>A0ABT6RGX2</accession>
<dbReference type="PANTHER" id="PTHR43304">
    <property type="entry name" value="PHYTOCHROME-LIKE PROTEIN CPH1"/>
    <property type="match status" value="1"/>
</dbReference>
<evidence type="ECO:0000256" key="4">
    <source>
        <dbReference type="ARBA" id="ARBA00022679"/>
    </source>
</evidence>
<dbReference type="InterPro" id="IPR013655">
    <property type="entry name" value="PAS_fold_3"/>
</dbReference>
<sequence>MIEEKLSVEQLVWQSPIAIAILCGPDYIVEHANDLYLEVVDKKADQLINRSLFESLPELVNQNIKPLLDGVMSTGIAYHGHEFEVDLVRKGNREKVYFNFVYQPLRNSKGIVDRIVVVATDVTKTVKESHALQESEKQFRSLVMQSTIAMGILRGRELKVELINPAMLKIWQKEESEVLGKKLLEIFPRLEHQRFPQLLLNVYDSGVTYSETEGVSYVDMKTHIATLYFDFTYAPLFEKDGTTVQGIMMTLNNVTDQVEARLKAEENEKRLLLAIRATNLGTFDLNLLENFYGDISPRLKEIFGFNKDESVTRVHLFDQVLPEDIEVVQEAHRIARETGKLSYEIRIIHQDGSIHWIKASGEMLYDNNKTPVRLLGTVMDITESKRMVEVLRESEERFRTMANTAPVKIWVADTNGKFTFLNRQWLSFTGRSLDEELGDGWQEDIHLLEREMVLEEYTSHFNERTPFTIEFKMKRHDGVYRWVANSGVPRYTPEGLFEGYIGSCMDIQATKIAHEDLERIVAERTRDLQEANDQLEKSNSQLEQFAYVSSHDLQEPLRKIQTFSDLVLQKIDEPGFDGKLYIKKVISSAGRMSVLIEDLLNFSRINKTDEKFDTVDLNKVLENVVNDFEVLIEQKGAKIIKSLMPRIKAIPIQMNQLIFNLIGNALKFSNENPVIEISARVLPREELKLYPLLQSSNRNYVELTFKDNGIGFDQTFAEQIFLIFQRLNDKNKYNGTGIGLAVCKKIVENHNGVIKAEGKRGVGAKFTIVLPE</sequence>
<gene>
    <name evidence="10" type="ORF">QJ048_18610</name>
</gene>
<dbReference type="SMART" id="SM00387">
    <property type="entry name" value="HATPase_c"/>
    <property type="match status" value="1"/>
</dbReference>
<reference evidence="10 11" key="1">
    <citation type="submission" date="2023-05" db="EMBL/GenBank/DDBJ databases">
        <title>Genome sequence of Pinibacter sp. MAH-24.</title>
        <authorList>
            <person name="Huq M.A."/>
        </authorList>
    </citation>
    <scope>NUCLEOTIDE SEQUENCE [LARGE SCALE GENOMIC DNA]</scope>
    <source>
        <strain evidence="10 11">MAH-24</strain>
    </source>
</reference>
<feature type="domain" description="PAC" evidence="9">
    <location>
        <begin position="81"/>
        <end position="134"/>
    </location>
</feature>
<evidence type="ECO:0000259" key="8">
    <source>
        <dbReference type="PROSITE" id="PS50112"/>
    </source>
</evidence>